<name>A0A4R6BK90_9STAP</name>
<dbReference type="Gene3D" id="1.20.1280.120">
    <property type="match status" value="1"/>
</dbReference>
<organism evidence="1 2">
    <name type="scientific">Macrococcus hajekii</name>
    <dbReference type="NCBI Taxonomy" id="198482"/>
    <lineage>
        <taxon>Bacteria</taxon>
        <taxon>Bacillati</taxon>
        <taxon>Bacillota</taxon>
        <taxon>Bacilli</taxon>
        <taxon>Bacillales</taxon>
        <taxon>Staphylococcaceae</taxon>
        <taxon>Macrococcus</taxon>
    </lineage>
</organism>
<evidence type="ECO:0000313" key="2">
    <source>
        <dbReference type="Proteomes" id="UP000295328"/>
    </source>
</evidence>
<comment type="caution">
    <text evidence="1">The sequence shown here is derived from an EMBL/GenBank/DDBJ whole genome shotgun (WGS) entry which is preliminary data.</text>
</comment>
<protein>
    <submittedName>
        <fullName evidence="1">Uncharacterized protein</fullName>
    </submittedName>
</protein>
<dbReference type="EMBL" id="SCWE01000002">
    <property type="protein sequence ID" value="TDM02087.1"/>
    <property type="molecule type" value="Genomic_DNA"/>
</dbReference>
<accession>A0A4R6BK90</accession>
<evidence type="ECO:0000313" key="1">
    <source>
        <dbReference type="EMBL" id="TDM02087.1"/>
    </source>
</evidence>
<dbReference type="RefSeq" id="WP_133430098.1">
    <property type="nucleotide sequence ID" value="NZ_BMCC01000003.1"/>
</dbReference>
<dbReference type="GO" id="GO:0020037">
    <property type="term" value="F:heme binding"/>
    <property type="evidence" value="ECO:0007669"/>
    <property type="project" value="InterPro"/>
</dbReference>
<dbReference type="OrthoDB" id="2386687at2"/>
<reference evidence="1 2" key="1">
    <citation type="submission" date="2019-01" db="EMBL/GenBank/DDBJ databases">
        <title>Draft genome sequences of the type strains of six Macrococcus species.</title>
        <authorList>
            <person name="Mazhar S."/>
            <person name="Altermann E."/>
            <person name="Hill C."/>
            <person name="Mcauliffe O."/>
        </authorList>
    </citation>
    <scope>NUCLEOTIDE SEQUENCE [LARGE SCALE GENOMIC DNA]</scope>
    <source>
        <strain evidence="1 2">CCM4809</strain>
    </source>
</reference>
<dbReference type="Proteomes" id="UP000295328">
    <property type="component" value="Unassembled WGS sequence"/>
</dbReference>
<dbReference type="AlphaFoldDB" id="A0A4R6BK90"/>
<keyword evidence="2" id="KW-1185">Reference proteome</keyword>
<dbReference type="Gene3D" id="2.40.180.10">
    <property type="entry name" value="Catalase core domain"/>
    <property type="match status" value="1"/>
</dbReference>
<gene>
    <name evidence="1" type="ORF">ERX37_07760</name>
</gene>
<dbReference type="InterPro" id="IPR020835">
    <property type="entry name" value="Catalase_sf"/>
</dbReference>
<dbReference type="SUPFAM" id="SSF56634">
    <property type="entry name" value="Heme-dependent catalase-like"/>
    <property type="match status" value="1"/>
</dbReference>
<proteinExistence type="predicted"/>
<sequence>MTTTAERIINYIEMLGVHDKGLKRAHARGYYYNATVELTDEGKVLLGDNTTALVRLSDAPPNKRTPEQLISLKGLAIRFNETDSHFIFINFPYFPFVKKESILKFTTYVNAIKQTNDWMVIFNLLRKIGQLEQFGQRLGKLAKHFPLSTIRRFQIYHNLHYFKTEQDYVRFHVEYHEDIKLYAERYSAPTSIEKIRHDGKVSEIGRLVITQEIEEDIPYFELLKAGPYLSVLPDDDIIQLRDEMYQISADRRLIEQNKKR</sequence>